<reference evidence="4 5" key="1">
    <citation type="submission" date="2021-06" db="EMBL/GenBank/DDBJ databases">
        <authorList>
            <person name="Sun Q."/>
            <person name="Li D."/>
        </authorList>
    </citation>
    <scope>NUCLEOTIDE SEQUENCE [LARGE SCALE GENOMIC DNA]</scope>
    <source>
        <strain evidence="4 5">MSJ-4</strain>
    </source>
</reference>
<protein>
    <submittedName>
        <fullName evidence="4">PRD domain-containing protein</fullName>
    </submittedName>
</protein>
<dbReference type="RefSeq" id="WP_216457515.1">
    <property type="nucleotide sequence ID" value="NZ_JAHLQL010000005.1"/>
</dbReference>
<dbReference type="SMART" id="SM01061">
    <property type="entry name" value="CAT_RBD"/>
    <property type="match status" value="1"/>
</dbReference>
<dbReference type="NCBIfam" id="NF047357">
    <property type="entry name" value="antiterm_GlcT"/>
    <property type="match status" value="1"/>
</dbReference>
<proteinExistence type="inferred from homology"/>
<dbReference type="InterPro" id="IPR001550">
    <property type="entry name" value="Transcrpt_antitermin_CS"/>
</dbReference>
<dbReference type="PROSITE" id="PS00654">
    <property type="entry name" value="PRD_1"/>
    <property type="match status" value="1"/>
</dbReference>
<dbReference type="PROSITE" id="PS51372">
    <property type="entry name" value="PRD_2"/>
    <property type="match status" value="2"/>
</dbReference>
<dbReference type="InterPro" id="IPR004341">
    <property type="entry name" value="CAT_RNA-bd_dom"/>
</dbReference>
<evidence type="ECO:0000313" key="5">
    <source>
        <dbReference type="Proteomes" id="UP000736583"/>
    </source>
</evidence>
<comment type="similarity">
    <text evidence="1">Belongs to the transcriptional antiterminator BglG family. GlcT subfamily.</text>
</comment>
<name>A0ABS6F2Q3_9CLOT</name>
<sequence>MNNSILHDCKVIKVFNNNVLLVSEDDKEKILFRKGIGFGKKTGDIIKSGVEIEKIFTIEDKTNYANFKELINYADQGIVALSEEIIAMISNELQEELDEKIHISLTDHIVFALKRLENNEEIENPFLVETEILYKKEFDIAKKAALTIEKATSIYIPDGEVGFIALHIHSARNKGKLSNTIKYNFISNSIIEFLEEELDIEIDKESLDYARFLAHIRFVIERFVSNNLIKNDLIPAIKKQYKSSYKIAKKSVKIIEEQFSIKVTEDEIAYLAIHIERLKQTSNKIH</sequence>
<feature type="domain" description="PRD" evidence="3">
    <location>
        <begin position="178"/>
        <end position="285"/>
    </location>
</feature>
<feature type="domain" description="PRD" evidence="3">
    <location>
        <begin position="73"/>
        <end position="177"/>
    </location>
</feature>
<dbReference type="Pfam" id="PF03123">
    <property type="entry name" value="CAT_RBD"/>
    <property type="match status" value="1"/>
</dbReference>
<keyword evidence="2" id="KW-0677">Repeat</keyword>
<accession>A0ABS6F2Q3</accession>
<dbReference type="InterPro" id="IPR011608">
    <property type="entry name" value="PRD"/>
</dbReference>
<gene>
    <name evidence="4" type="ORF">KQI89_13625</name>
</gene>
<evidence type="ECO:0000256" key="1">
    <source>
        <dbReference type="ARBA" id="ARBA00009115"/>
    </source>
</evidence>
<dbReference type="InterPro" id="IPR050661">
    <property type="entry name" value="BglG_antiterminators"/>
</dbReference>
<dbReference type="Pfam" id="PF00874">
    <property type="entry name" value="PRD"/>
    <property type="match status" value="2"/>
</dbReference>
<dbReference type="PANTHER" id="PTHR30185">
    <property type="entry name" value="CRYPTIC BETA-GLUCOSIDE BGL OPERON ANTITERMINATOR"/>
    <property type="match status" value="1"/>
</dbReference>
<keyword evidence="5" id="KW-1185">Reference proteome</keyword>
<dbReference type="EMBL" id="JAHLQL010000005">
    <property type="protein sequence ID" value="MBU5592787.1"/>
    <property type="molecule type" value="Genomic_DNA"/>
</dbReference>
<dbReference type="Proteomes" id="UP000736583">
    <property type="component" value="Unassembled WGS sequence"/>
</dbReference>
<evidence type="ECO:0000313" key="4">
    <source>
        <dbReference type="EMBL" id="MBU5592787.1"/>
    </source>
</evidence>
<evidence type="ECO:0000259" key="3">
    <source>
        <dbReference type="PROSITE" id="PS51372"/>
    </source>
</evidence>
<dbReference type="PANTHER" id="PTHR30185:SF16">
    <property type="entry name" value="PROTEIN GLCT"/>
    <property type="match status" value="1"/>
</dbReference>
<organism evidence="4 5">
    <name type="scientific">Clostridium simiarum</name>
    <dbReference type="NCBI Taxonomy" id="2841506"/>
    <lineage>
        <taxon>Bacteria</taxon>
        <taxon>Bacillati</taxon>
        <taxon>Bacillota</taxon>
        <taxon>Clostridia</taxon>
        <taxon>Eubacteriales</taxon>
        <taxon>Clostridiaceae</taxon>
        <taxon>Clostridium</taxon>
    </lineage>
</organism>
<evidence type="ECO:0000256" key="2">
    <source>
        <dbReference type="ARBA" id="ARBA00022737"/>
    </source>
</evidence>
<comment type="caution">
    <text evidence="4">The sequence shown here is derived from an EMBL/GenBank/DDBJ whole genome shotgun (WGS) entry which is preliminary data.</text>
</comment>